<dbReference type="GO" id="GO:0032259">
    <property type="term" value="P:methylation"/>
    <property type="evidence" value="ECO:0007669"/>
    <property type="project" value="UniProtKB-KW"/>
</dbReference>
<keyword evidence="3 6" id="KW-0808">Transferase</keyword>
<comment type="similarity">
    <text evidence="6">Belongs to the methyltransferase superfamily. tRNA (adenine-N(6)-)-methyltransferase family.</text>
</comment>
<keyword evidence="1 6" id="KW-0963">Cytoplasm</keyword>
<evidence type="ECO:0000256" key="3">
    <source>
        <dbReference type="ARBA" id="ARBA00022679"/>
    </source>
</evidence>
<keyword evidence="5 6" id="KW-0819">tRNA processing</keyword>
<evidence type="ECO:0000313" key="9">
    <source>
        <dbReference type="Proteomes" id="UP000184287"/>
    </source>
</evidence>
<evidence type="ECO:0000259" key="7">
    <source>
        <dbReference type="Pfam" id="PF05175"/>
    </source>
</evidence>
<dbReference type="InterPro" id="IPR022882">
    <property type="entry name" value="tRNA_adenine-N6_MeTrfase"/>
</dbReference>
<gene>
    <name evidence="8" type="ORF">SAMN04488522_102964</name>
</gene>
<dbReference type="PRINTS" id="PR00507">
    <property type="entry name" value="N12N6MTFRASE"/>
</dbReference>
<dbReference type="GO" id="GO:0016430">
    <property type="term" value="F:tRNA (adenine-N6)-methyltransferase activity"/>
    <property type="evidence" value="ECO:0007669"/>
    <property type="project" value="UniProtKB-UniRule"/>
</dbReference>
<dbReference type="PANTHER" id="PTHR47739">
    <property type="entry name" value="TRNA1(VAL) (ADENINE(37)-N6)-METHYLTRANSFERASE"/>
    <property type="match status" value="1"/>
</dbReference>
<sequence length="234" mass="26058">MGSVFRFKKFEVDQSGCAMKINTDGVLLAAVVVHSNPRFVLDIGTGTGVIALMLAQRFPDADIDAVEIDESAAKAATGNFARSAFSERTTAHFSAIEDYKTDRKYDLIVSNPPYFVNDLKNPEIRKGIARHADAQFFESLLIKVAEILSDGGCFWVILPVKQAELLVQSAVDINLFLRKQIDICSDEHKPVIRQVICLSGLAGELERETFYIYESEGVYTAAYRTLLKDFFLAF</sequence>
<dbReference type="OrthoDB" id="5383291at2"/>
<comment type="function">
    <text evidence="6">Specifically methylates the adenine in position 37 of tRNA(1)(Val) (anticodon cmo5UAC).</text>
</comment>
<dbReference type="InterPro" id="IPR007848">
    <property type="entry name" value="Small_mtfrase_dom"/>
</dbReference>
<dbReference type="STRING" id="288992.SAMN04488522_102964"/>
<evidence type="ECO:0000256" key="5">
    <source>
        <dbReference type="ARBA" id="ARBA00022694"/>
    </source>
</evidence>
<dbReference type="SUPFAM" id="SSF53335">
    <property type="entry name" value="S-adenosyl-L-methionine-dependent methyltransferases"/>
    <property type="match status" value="1"/>
</dbReference>
<dbReference type="CDD" id="cd02440">
    <property type="entry name" value="AdoMet_MTases"/>
    <property type="match status" value="1"/>
</dbReference>
<dbReference type="Proteomes" id="UP000184287">
    <property type="component" value="Unassembled WGS sequence"/>
</dbReference>
<keyword evidence="4 6" id="KW-0949">S-adenosyl-L-methionine</keyword>
<dbReference type="InterPro" id="IPR029063">
    <property type="entry name" value="SAM-dependent_MTases_sf"/>
</dbReference>
<feature type="domain" description="Methyltransferase small" evidence="7">
    <location>
        <begin position="27"/>
        <end position="134"/>
    </location>
</feature>
<dbReference type="Gene3D" id="3.40.50.150">
    <property type="entry name" value="Vaccinia Virus protein VP39"/>
    <property type="match status" value="1"/>
</dbReference>
<reference evidence="9" key="1">
    <citation type="submission" date="2016-11" db="EMBL/GenBank/DDBJ databases">
        <authorList>
            <person name="Varghese N."/>
            <person name="Submissions S."/>
        </authorList>
    </citation>
    <scope>NUCLEOTIDE SEQUENCE [LARGE SCALE GENOMIC DNA]</scope>
    <source>
        <strain evidence="9">DSM 16990</strain>
    </source>
</reference>
<dbReference type="AlphaFoldDB" id="A0A1M5B0A7"/>
<dbReference type="InterPro" id="IPR002052">
    <property type="entry name" value="DNA_methylase_N6_adenine_CS"/>
</dbReference>
<dbReference type="EMBL" id="FQUQ01000002">
    <property type="protein sequence ID" value="SHF35889.1"/>
    <property type="molecule type" value="Genomic_DNA"/>
</dbReference>
<evidence type="ECO:0000256" key="4">
    <source>
        <dbReference type="ARBA" id="ARBA00022691"/>
    </source>
</evidence>
<dbReference type="HAMAP" id="MF_01872">
    <property type="entry name" value="tRNA_methyltr_YfiC"/>
    <property type="match status" value="1"/>
</dbReference>
<protein>
    <recommendedName>
        <fullName evidence="6">tRNA1(Val) (adenine(37)-N6)-methyltransferase</fullName>
        <ecNumber evidence="6">2.1.1.223</ecNumber>
    </recommendedName>
    <alternativeName>
        <fullName evidence="6">tRNA m6A37 methyltransferase</fullName>
    </alternativeName>
</protein>
<dbReference type="GO" id="GO:0003676">
    <property type="term" value="F:nucleic acid binding"/>
    <property type="evidence" value="ECO:0007669"/>
    <property type="project" value="InterPro"/>
</dbReference>
<dbReference type="GO" id="GO:0008033">
    <property type="term" value="P:tRNA processing"/>
    <property type="evidence" value="ECO:0007669"/>
    <property type="project" value="UniProtKB-UniRule"/>
</dbReference>
<dbReference type="Pfam" id="PF05175">
    <property type="entry name" value="MTS"/>
    <property type="match status" value="1"/>
</dbReference>
<evidence type="ECO:0000256" key="2">
    <source>
        <dbReference type="ARBA" id="ARBA00022603"/>
    </source>
</evidence>
<dbReference type="InterPro" id="IPR050210">
    <property type="entry name" value="tRNA_Adenine-N(6)_MTase"/>
</dbReference>
<evidence type="ECO:0000256" key="1">
    <source>
        <dbReference type="ARBA" id="ARBA00022490"/>
    </source>
</evidence>
<keyword evidence="9" id="KW-1185">Reference proteome</keyword>
<organism evidence="8 9">
    <name type="scientific">Pedobacter caeni</name>
    <dbReference type="NCBI Taxonomy" id="288992"/>
    <lineage>
        <taxon>Bacteria</taxon>
        <taxon>Pseudomonadati</taxon>
        <taxon>Bacteroidota</taxon>
        <taxon>Sphingobacteriia</taxon>
        <taxon>Sphingobacteriales</taxon>
        <taxon>Sphingobacteriaceae</taxon>
        <taxon>Pedobacter</taxon>
    </lineage>
</organism>
<evidence type="ECO:0000313" key="8">
    <source>
        <dbReference type="EMBL" id="SHF35889.1"/>
    </source>
</evidence>
<keyword evidence="2 6" id="KW-0489">Methyltransferase</keyword>
<dbReference type="PANTHER" id="PTHR47739:SF1">
    <property type="entry name" value="TRNA1(VAL) (ADENINE(37)-N6)-METHYLTRANSFERASE"/>
    <property type="match status" value="1"/>
</dbReference>
<comment type="subcellular location">
    <subcellularLocation>
        <location evidence="6">Cytoplasm</location>
    </subcellularLocation>
</comment>
<accession>A0A1M5B0A7</accession>
<dbReference type="EC" id="2.1.1.223" evidence="6"/>
<dbReference type="GO" id="GO:0005737">
    <property type="term" value="C:cytoplasm"/>
    <property type="evidence" value="ECO:0007669"/>
    <property type="project" value="UniProtKB-SubCell"/>
</dbReference>
<proteinExistence type="inferred from homology"/>
<evidence type="ECO:0000256" key="6">
    <source>
        <dbReference type="HAMAP-Rule" id="MF_01872"/>
    </source>
</evidence>
<dbReference type="PROSITE" id="PS00092">
    <property type="entry name" value="N6_MTASE"/>
    <property type="match status" value="1"/>
</dbReference>
<name>A0A1M5B0A7_9SPHI</name>
<comment type="catalytic activity">
    <reaction evidence="6">
        <text>adenosine(37) in tRNA1(Val) + S-adenosyl-L-methionine = N(6)-methyladenosine(37) in tRNA1(Val) + S-adenosyl-L-homocysteine + H(+)</text>
        <dbReference type="Rhea" id="RHEA:43160"/>
        <dbReference type="Rhea" id="RHEA-COMP:10369"/>
        <dbReference type="Rhea" id="RHEA-COMP:10370"/>
        <dbReference type="ChEBI" id="CHEBI:15378"/>
        <dbReference type="ChEBI" id="CHEBI:57856"/>
        <dbReference type="ChEBI" id="CHEBI:59789"/>
        <dbReference type="ChEBI" id="CHEBI:74411"/>
        <dbReference type="ChEBI" id="CHEBI:74449"/>
        <dbReference type="EC" id="2.1.1.223"/>
    </reaction>
</comment>